<evidence type="ECO:0000313" key="1">
    <source>
        <dbReference type="EMBL" id="CAK9176848.1"/>
    </source>
</evidence>
<dbReference type="EMBL" id="CAUOFW020006935">
    <property type="protein sequence ID" value="CAK9176848.1"/>
    <property type="molecule type" value="Genomic_DNA"/>
</dbReference>
<evidence type="ECO:0000313" key="2">
    <source>
        <dbReference type="Proteomes" id="UP001642360"/>
    </source>
</evidence>
<organism evidence="1 2">
    <name type="scientific">Ilex paraguariensis</name>
    <name type="common">yerba mate</name>
    <dbReference type="NCBI Taxonomy" id="185542"/>
    <lineage>
        <taxon>Eukaryota</taxon>
        <taxon>Viridiplantae</taxon>
        <taxon>Streptophyta</taxon>
        <taxon>Embryophyta</taxon>
        <taxon>Tracheophyta</taxon>
        <taxon>Spermatophyta</taxon>
        <taxon>Magnoliopsida</taxon>
        <taxon>eudicotyledons</taxon>
        <taxon>Gunneridae</taxon>
        <taxon>Pentapetalae</taxon>
        <taxon>asterids</taxon>
        <taxon>campanulids</taxon>
        <taxon>Aquifoliales</taxon>
        <taxon>Aquifoliaceae</taxon>
        <taxon>Ilex</taxon>
    </lineage>
</organism>
<gene>
    <name evidence="1" type="ORF">ILEXP_LOCUS46715</name>
</gene>
<keyword evidence="2" id="KW-1185">Reference proteome</keyword>
<proteinExistence type="predicted"/>
<protein>
    <submittedName>
        <fullName evidence="1">Uncharacterized protein</fullName>
    </submittedName>
</protein>
<dbReference type="Proteomes" id="UP001642360">
    <property type="component" value="Unassembled WGS sequence"/>
</dbReference>
<accession>A0ABC8U717</accession>
<sequence length="69" mass="7457">MRGPLKTTFLSSYQKQEIKKGQNMLTVVGWAKKMGCAGEAGKGNVVELSDMVITVKKTSQLISLNVLGN</sequence>
<name>A0ABC8U717_9AQUA</name>
<reference evidence="1 2" key="1">
    <citation type="submission" date="2024-02" db="EMBL/GenBank/DDBJ databases">
        <authorList>
            <person name="Vignale AGUSTIN F."/>
            <person name="Sosa J E."/>
            <person name="Modenutti C."/>
        </authorList>
    </citation>
    <scope>NUCLEOTIDE SEQUENCE [LARGE SCALE GENOMIC DNA]</scope>
</reference>
<comment type="caution">
    <text evidence="1">The sequence shown here is derived from an EMBL/GenBank/DDBJ whole genome shotgun (WGS) entry which is preliminary data.</text>
</comment>
<dbReference type="AlphaFoldDB" id="A0ABC8U717"/>